<dbReference type="RefSeq" id="XP_068366754.1">
    <property type="nucleotide sequence ID" value="XM_068514729.1"/>
</dbReference>
<dbReference type="Proteomes" id="UP000179807">
    <property type="component" value="Unassembled WGS sequence"/>
</dbReference>
<reference evidence="2" key="1">
    <citation type="submission" date="2016-10" db="EMBL/GenBank/DDBJ databases">
        <authorList>
            <person name="Benchimol M."/>
            <person name="Almeida L.G."/>
            <person name="Vasconcelos A.T."/>
            <person name="Perreira-Neves A."/>
            <person name="Rosa I.A."/>
            <person name="Tasca T."/>
            <person name="Bogo M.R."/>
            <person name="de Souza W."/>
        </authorList>
    </citation>
    <scope>NUCLEOTIDE SEQUENCE [LARGE SCALE GENOMIC DNA]</scope>
    <source>
        <strain evidence="2">K</strain>
    </source>
</reference>
<accession>A0A1J4KR99</accession>
<comment type="caution">
    <text evidence="2">The sequence shown here is derived from an EMBL/GenBank/DDBJ whole genome shotgun (WGS) entry which is preliminary data.</text>
</comment>
<dbReference type="Gene3D" id="3.30.420.10">
    <property type="entry name" value="Ribonuclease H-like superfamily/Ribonuclease H"/>
    <property type="match status" value="1"/>
</dbReference>
<protein>
    <recommendedName>
        <fullName evidence="1">Tc1-like transposase DDE domain-containing protein</fullName>
    </recommendedName>
</protein>
<dbReference type="InterPro" id="IPR036397">
    <property type="entry name" value="RNaseH_sf"/>
</dbReference>
<organism evidence="2 3">
    <name type="scientific">Tritrichomonas foetus</name>
    <dbReference type="NCBI Taxonomy" id="1144522"/>
    <lineage>
        <taxon>Eukaryota</taxon>
        <taxon>Metamonada</taxon>
        <taxon>Parabasalia</taxon>
        <taxon>Tritrichomonadida</taxon>
        <taxon>Tritrichomonadidae</taxon>
        <taxon>Tritrichomonas</taxon>
    </lineage>
</organism>
<dbReference type="EMBL" id="MLAK01000503">
    <property type="protein sequence ID" value="OHT13618.1"/>
    <property type="molecule type" value="Genomic_DNA"/>
</dbReference>
<dbReference type="InterPro" id="IPR038717">
    <property type="entry name" value="Tc1-like_DDE_dom"/>
</dbReference>
<dbReference type="GO" id="GO:0003676">
    <property type="term" value="F:nucleic acid binding"/>
    <property type="evidence" value="ECO:0007669"/>
    <property type="project" value="InterPro"/>
</dbReference>
<evidence type="ECO:0000259" key="1">
    <source>
        <dbReference type="Pfam" id="PF13358"/>
    </source>
</evidence>
<evidence type="ECO:0000313" key="2">
    <source>
        <dbReference type="EMBL" id="OHT13618.1"/>
    </source>
</evidence>
<evidence type="ECO:0000313" key="3">
    <source>
        <dbReference type="Proteomes" id="UP000179807"/>
    </source>
</evidence>
<sequence>MVNSPLSKAKVSILALVIPCFGVIYKYIEKSVLGDHYSDFLKECTDFLRRFIVDNTTEIVIIEDNCQIHKTSEVENTISTLQICVLPIVPYSPALNSVVEGYFGIMKGNQINSSYQEQHEKHLFVYQIEKQWNKTTKLLFTIEKQEKLYAEWLTRLHACIQGKPLFTGHVNRDTTDSYLEKLRSFKTYRSLSIINSDSQQEGS</sequence>
<gene>
    <name evidence="2" type="ORF">TRFO_43303</name>
</gene>
<keyword evidence="3" id="KW-1185">Reference proteome</keyword>
<dbReference type="AlphaFoldDB" id="A0A1J4KR99"/>
<dbReference type="Pfam" id="PF13358">
    <property type="entry name" value="DDE_3"/>
    <property type="match status" value="1"/>
</dbReference>
<dbReference type="VEuPathDB" id="TrichDB:TRFO_43303"/>
<name>A0A1J4KR99_9EUKA</name>
<dbReference type="GeneID" id="94849433"/>
<proteinExistence type="predicted"/>
<feature type="domain" description="Tc1-like transposase DDE" evidence="1">
    <location>
        <begin position="44"/>
        <end position="118"/>
    </location>
</feature>